<comment type="caution">
    <text evidence="2">The sequence shown here is derived from an EMBL/GenBank/DDBJ whole genome shotgun (WGS) entry which is preliminary data.</text>
</comment>
<dbReference type="EMBL" id="JAJTJA010000005">
    <property type="protein sequence ID" value="KAH8698705.1"/>
    <property type="molecule type" value="Genomic_DNA"/>
</dbReference>
<keyword evidence="3" id="KW-1185">Reference proteome</keyword>
<feature type="chain" id="PRO_5042181349" evidence="1">
    <location>
        <begin position="18"/>
        <end position="182"/>
    </location>
</feature>
<dbReference type="RefSeq" id="XP_046073169.1">
    <property type="nucleotide sequence ID" value="XM_046220260.1"/>
</dbReference>
<evidence type="ECO:0000313" key="3">
    <source>
        <dbReference type="Proteomes" id="UP001201262"/>
    </source>
</evidence>
<sequence length="182" mass="19591">MHFSNIILFAAAATAWTVPEGTTNGVYSVSVNHLGEEVHEKIAELKHPDDIKTPVRSAKFRRQGLSGANHISCFNDNLDPQDTDAANKNIDDQCGAGGDLASGKTQNGRDFYGVSGDVVAYVCNLSASPGTCYSSERVDSSSKITDQCGKYQSGEDVVPDRQLTYGYRTKDAKFCTRGTNGK</sequence>
<dbReference type="Proteomes" id="UP001201262">
    <property type="component" value="Unassembled WGS sequence"/>
</dbReference>
<accession>A0AAD4KRB7</accession>
<organism evidence="2 3">
    <name type="scientific">Talaromyces proteolyticus</name>
    <dbReference type="NCBI Taxonomy" id="1131652"/>
    <lineage>
        <taxon>Eukaryota</taxon>
        <taxon>Fungi</taxon>
        <taxon>Dikarya</taxon>
        <taxon>Ascomycota</taxon>
        <taxon>Pezizomycotina</taxon>
        <taxon>Eurotiomycetes</taxon>
        <taxon>Eurotiomycetidae</taxon>
        <taxon>Eurotiales</taxon>
        <taxon>Trichocomaceae</taxon>
        <taxon>Talaromyces</taxon>
        <taxon>Talaromyces sect. Bacilispori</taxon>
    </lineage>
</organism>
<gene>
    <name evidence="2" type="ORF">BGW36DRAFT_426397</name>
</gene>
<evidence type="ECO:0000313" key="2">
    <source>
        <dbReference type="EMBL" id="KAH8698705.1"/>
    </source>
</evidence>
<keyword evidence="1" id="KW-0732">Signal</keyword>
<dbReference type="AlphaFoldDB" id="A0AAD4KRB7"/>
<proteinExistence type="predicted"/>
<dbReference type="GeneID" id="70250547"/>
<protein>
    <submittedName>
        <fullName evidence="2">Uncharacterized protein</fullName>
    </submittedName>
</protein>
<evidence type="ECO:0000256" key="1">
    <source>
        <dbReference type="SAM" id="SignalP"/>
    </source>
</evidence>
<name>A0AAD4KRB7_9EURO</name>
<reference evidence="2" key="1">
    <citation type="submission" date="2021-12" db="EMBL/GenBank/DDBJ databases">
        <title>Convergent genome expansion in fungi linked to evolution of root-endophyte symbiosis.</title>
        <authorList>
            <consortium name="DOE Joint Genome Institute"/>
            <person name="Ke Y.-H."/>
            <person name="Bonito G."/>
            <person name="Liao H.-L."/>
            <person name="Looney B."/>
            <person name="Rojas-Flechas A."/>
            <person name="Nash J."/>
            <person name="Hameed K."/>
            <person name="Schadt C."/>
            <person name="Martin F."/>
            <person name="Crous P.W."/>
            <person name="Miettinen O."/>
            <person name="Magnuson J.K."/>
            <person name="Labbe J."/>
            <person name="Jacobson D."/>
            <person name="Doktycz M.J."/>
            <person name="Veneault-Fourrey C."/>
            <person name="Kuo A."/>
            <person name="Mondo S."/>
            <person name="Calhoun S."/>
            <person name="Riley R."/>
            <person name="Ohm R."/>
            <person name="LaButti K."/>
            <person name="Andreopoulos B."/>
            <person name="Pangilinan J."/>
            <person name="Nolan M."/>
            <person name="Tritt A."/>
            <person name="Clum A."/>
            <person name="Lipzen A."/>
            <person name="Daum C."/>
            <person name="Barry K."/>
            <person name="Grigoriev I.V."/>
            <person name="Vilgalys R."/>
        </authorList>
    </citation>
    <scope>NUCLEOTIDE SEQUENCE</scope>
    <source>
        <strain evidence="2">PMI_201</strain>
    </source>
</reference>
<feature type="signal peptide" evidence="1">
    <location>
        <begin position="1"/>
        <end position="17"/>
    </location>
</feature>